<feature type="signal peptide" evidence="2">
    <location>
        <begin position="1"/>
        <end position="19"/>
    </location>
</feature>
<proteinExistence type="predicted"/>
<evidence type="ECO:0000256" key="2">
    <source>
        <dbReference type="SAM" id="SignalP"/>
    </source>
</evidence>
<organism evidence="3 4">
    <name type="scientific">Effrenium voratum</name>
    <dbReference type="NCBI Taxonomy" id="2562239"/>
    <lineage>
        <taxon>Eukaryota</taxon>
        <taxon>Sar</taxon>
        <taxon>Alveolata</taxon>
        <taxon>Dinophyceae</taxon>
        <taxon>Suessiales</taxon>
        <taxon>Symbiodiniaceae</taxon>
        <taxon>Effrenium</taxon>
    </lineage>
</organism>
<dbReference type="AlphaFoldDB" id="A0AA36IP25"/>
<dbReference type="EMBL" id="CAUJNA010002037">
    <property type="protein sequence ID" value="CAJ1390254.1"/>
    <property type="molecule type" value="Genomic_DNA"/>
</dbReference>
<evidence type="ECO:0000313" key="3">
    <source>
        <dbReference type="EMBL" id="CAJ1390254.1"/>
    </source>
</evidence>
<accession>A0AA36IP25</accession>
<comment type="caution">
    <text evidence="3">The sequence shown here is derived from an EMBL/GenBank/DDBJ whole genome shotgun (WGS) entry which is preliminary data.</text>
</comment>
<sequence>MAPLLNAAAAALFVSVAKASEAFDAFDAAPAKVTEHAASSHSHRMPREHLRFQHSLVAQTAAEAEELRTQEERVFEQGRHMRARKALYEKHLAECEGDAFCAKALRARQERVEQLVASGKAPPDMVEGKEEAPAQPQGESRMHWLRHTVSSVAGPALRLWSLLRMELP</sequence>
<feature type="region of interest" description="Disordered" evidence="1">
    <location>
        <begin position="118"/>
        <end position="140"/>
    </location>
</feature>
<keyword evidence="4" id="KW-1185">Reference proteome</keyword>
<name>A0AA36IP25_9DINO</name>
<protein>
    <submittedName>
        <fullName evidence="3">Uncharacterized protein</fullName>
    </submittedName>
</protein>
<evidence type="ECO:0000256" key="1">
    <source>
        <dbReference type="SAM" id="MobiDB-lite"/>
    </source>
</evidence>
<reference evidence="3" key="1">
    <citation type="submission" date="2023-08" db="EMBL/GenBank/DDBJ databases">
        <authorList>
            <person name="Chen Y."/>
            <person name="Shah S."/>
            <person name="Dougan E. K."/>
            <person name="Thang M."/>
            <person name="Chan C."/>
        </authorList>
    </citation>
    <scope>NUCLEOTIDE SEQUENCE</scope>
</reference>
<evidence type="ECO:0000313" key="4">
    <source>
        <dbReference type="Proteomes" id="UP001178507"/>
    </source>
</evidence>
<keyword evidence="2" id="KW-0732">Signal</keyword>
<feature type="chain" id="PRO_5041288414" evidence="2">
    <location>
        <begin position="20"/>
        <end position="168"/>
    </location>
</feature>
<gene>
    <name evidence="3" type="ORF">EVOR1521_LOCUS15731</name>
</gene>
<dbReference type="Proteomes" id="UP001178507">
    <property type="component" value="Unassembled WGS sequence"/>
</dbReference>